<dbReference type="Gene3D" id="3.40.605.10">
    <property type="entry name" value="Aldehyde Dehydrogenase, Chain A, domain 1"/>
    <property type="match status" value="1"/>
</dbReference>
<evidence type="ECO:0000313" key="3">
    <source>
        <dbReference type="Proteomes" id="UP000243975"/>
    </source>
</evidence>
<dbReference type="Gramene" id="KVH33513">
    <property type="protein sequence ID" value="KVH33513"/>
    <property type="gene ID" value="Ccrd_025822"/>
</dbReference>
<reference evidence="2 3" key="1">
    <citation type="journal article" date="2016" name="Sci. Rep.">
        <title>The genome sequence of the outbreeding globe artichoke constructed de novo incorporating a phase-aware low-pass sequencing strategy of F1 progeny.</title>
        <authorList>
            <person name="Scaglione D."/>
            <person name="Reyes-Chin-Wo S."/>
            <person name="Acquadro A."/>
            <person name="Froenicke L."/>
            <person name="Portis E."/>
            <person name="Beitel C."/>
            <person name="Tirone M."/>
            <person name="Mauro R."/>
            <person name="Lo Monaco A."/>
            <person name="Mauromicale G."/>
            <person name="Faccioli P."/>
            <person name="Cattivelli L."/>
            <person name="Rieseberg L."/>
            <person name="Michelmore R."/>
            <person name="Lanteri S."/>
        </authorList>
    </citation>
    <scope>NUCLEOTIDE SEQUENCE [LARGE SCALE GENOMIC DNA]</scope>
    <source>
        <strain evidence="2">2C</strain>
    </source>
</reference>
<dbReference type="InterPro" id="IPR016162">
    <property type="entry name" value="Ald_DH_N"/>
</dbReference>
<gene>
    <name evidence="2" type="ORF">Ccrd_025822</name>
</gene>
<evidence type="ECO:0000259" key="1">
    <source>
        <dbReference type="Pfam" id="PF00171"/>
    </source>
</evidence>
<dbReference type="Proteomes" id="UP000243975">
    <property type="component" value="Unassembled WGS sequence"/>
</dbReference>
<sequence>ISGIERFKLFRTDLKRFRAILWRFSKTLHEPTGVAGQIIPWNFPLLMYAWKVGPALACGNTVVLKTAEQTPLSALYVSKLCLEDNLNSMLYAFNRQDFLLLAFTGSTETGKIVLGLAAQCNLKPNLVANLLSLCEDVNVDEAVDLAHLALFYN</sequence>
<accession>A0A103UDF0</accession>
<keyword evidence="3" id="KW-1185">Reference proteome</keyword>
<dbReference type="PANTHER" id="PTHR11699">
    <property type="entry name" value="ALDEHYDE DEHYDROGENASE-RELATED"/>
    <property type="match status" value="1"/>
</dbReference>
<feature type="non-terminal residue" evidence="2">
    <location>
        <position position="153"/>
    </location>
</feature>
<evidence type="ECO:0000313" key="2">
    <source>
        <dbReference type="EMBL" id="KVH33513.1"/>
    </source>
</evidence>
<dbReference type="AlphaFoldDB" id="A0A103UDF0"/>
<name>A0A103UDF0_CYNCS</name>
<dbReference type="InterPro" id="IPR016161">
    <property type="entry name" value="Ald_DH/histidinol_DH"/>
</dbReference>
<feature type="non-terminal residue" evidence="2">
    <location>
        <position position="1"/>
    </location>
</feature>
<dbReference type="GO" id="GO:0016491">
    <property type="term" value="F:oxidoreductase activity"/>
    <property type="evidence" value="ECO:0007669"/>
    <property type="project" value="InterPro"/>
</dbReference>
<proteinExistence type="predicted"/>
<comment type="caution">
    <text evidence="2">The sequence shown here is derived from an EMBL/GenBank/DDBJ whole genome shotgun (WGS) entry which is preliminary data.</text>
</comment>
<dbReference type="STRING" id="59895.A0A103UDF0"/>
<dbReference type="EMBL" id="LEKV01006919">
    <property type="protein sequence ID" value="KVH33513.1"/>
    <property type="molecule type" value="Genomic_DNA"/>
</dbReference>
<dbReference type="SUPFAM" id="SSF53720">
    <property type="entry name" value="ALDH-like"/>
    <property type="match status" value="1"/>
</dbReference>
<feature type="domain" description="Aldehyde dehydrogenase" evidence="1">
    <location>
        <begin position="24"/>
        <end position="153"/>
    </location>
</feature>
<dbReference type="InterPro" id="IPR015590">
    <property type="entry name" value="Aldehyde_DH_dom"/>
</dbReference>
<dbReference type="Pfam" id="PF00171">
    <property type="entry name" value="Aldedh"/>
    <property type="match status" value="1"/>
</dbReference>
<protein>
    <submittedName>
        <fullName evidence="2">Aldehyde dehydrogenase domain-containing protein</fullName>
    </submittedName>
</protein>
<organism evidence="2 3">
    <name type="scientific">Cynara cardunculus var. scolymus</name>
    <name type="common">Globe artichoke</name>
    <name type="synonym">Cynara scolymus</name>
    <dbReference type="NCBI Taxonomy" id="59895"/>
    <lineage>
        <taxon>Eukaryota</taxon>
        <taxon>Viridiplantae</taxon>
        <taxon>Streptophyta</taxon>
        <taxon>Embryophyta</taxon>
        <taxon>Tracheophyta</taxon>
        <taxon>Spermatophyta</taxon>
        <taxon>Magnoliopsida</taxon>
        <taxon>eudicotyledons</taxon>
        <taxon>Gunneridae</taxon>
        <taxon>Pentapetalae</taxon>
        <taxon>asterids</taxon>
        <taxon>campanulids</taxon>
        <taxon>Asterales</taxon>
        <taxon>Asteraceae</taxon>
        <taxon>Carduoideae</taxon>
        <taxon>Cardueae</taxon>
        <taxon>Carduinae</taxon>
        <taxon>Cynara</taxon>
    </lineage>
</organism>